<accession>A0A0F9CWN0</accession>
<dbReference type="AlphaFoldDB" id="A0A0F9CWN0"/>
<dbReference type="EMBL" id="LAZR01034240">
    <property type="protein sequence ID" value="KKL45851.1"/>
    <property type="molecule type" value="Genomic_DNA"/>
</dbReference>
<comment type="caution">
    <text evidence="1">The sequence shown here is derived from an EMBL/GenBank/DDBJ whole genome shotgun (WGS) entry which is preliminary data.</text>
</comment>
<organism evidence="1">
    <name type="scientific">marine sediment metagenome</name>
    <dbReference type="NCBI Taxonomy" id="412755"/>
    <lineage>
        <taxon>unclassified sequences</taxon>
        <taxon>metagenomes</taxon>
        <taxon>ecological metagenomes</taxon>
    </lineage>
</organism>
<evidence type="ECO:0000313" key="1">
    <source>
        <dbReference type="EMBL" id="KKL45851.1"/>
    </source>
</evidence>
<protein>
    <submittedName>
        <fullName evidence="1">Uncharacterized protein</fullName>
    </submittedName>
</protein>
<gene>
    <name evidence="1" type="ORF">LCGC14_2351470</name>
</gene>
<reference evidence="1" key="1">
    <citation type="journal article" date="2015" name="Nature">
        <title>Complex archaea that bridge the gap between prokaryotes and eukaryotes.</title>
        <authorList>
            <person name="Spang A."/>
            <person name="Saw J.H."/>
            <person name="Jorgensen S.L."/>
            <person name="Zaremba-Niedzwiedzka K."/>
            <person name="Martijn J."/>
            <person name="Lind A.E."/>
            <person name="van Eijk R."/>
            <person name="Schleper C."/>
            <person name="Guy L."/>
            <person name="Ettema T.J."/>
        </authorList>
    </citation>
    <scope>NUCLEOTIDE SEQUENCE</scope>
</reference>
<sequence>MTREIEEHLLEKARIEEKNYNFEEAAELYELAA</sequence>
<feature type="non-terminal residue" evidence="1">
    <location>
        <position position="33"/>
    </location>
</feature>
<proteinExistence type="predicted"/>
<name>A0A0F9CWN0_9ZZZZ</name>